<keyword evidence="3" id="KW-1185">Reference proteome</keyword>
<feature type="transmembrane region" description="Helical" evidence="1">
    <location>
        <begin position="95"/>
        <end position="119"/>
    </location>
</feature>
<feature type="transmembrane region" description="Helical" evidence="1">
    <location>
        <begin position="56"/>
        <end position="75"/>
    </location>
</feature>
<evidence type="ECO:0000256" key="1">
    <source>
        <dbReference type="SAM" id="Phobius"/>
    </source>
</evidence>
<evidence type="ECO:0008006" key="4">
    <source>
        <dbReference type="Google" id="ProtNLM"/>
    </source>
</evidence>
<accession>A0A5J5AJK7</accession>
<dbReference type="EMBL" id="CM018044">
    <property type="protein sequence ID" value="KAA8529896.1"/>
    <property type="molecule type" value="Genomic_DNA"/>
</dbReference>
<sequence>MSQSELQPQASKLLVANLVARVVTLASLVVSITIMKTNNEVYEVDSRKFFINYQEVVSFILATGVGAAFGATVDLKRRLDSSGNHSEHKSKFDDFFNVAYISAGFLLIGFFSSGVSSVISSLSLAKKG</sequence>
<gene>
    <name evidence="2" type="ORF">F0562_034500</name>
</gene>
<feature type="transmembrane region" description="Helical" evidence="1">
    <location>
        <begin position="12"/>
        <end position="36"/>
    </location>
</feature>
<organism evidence="2 3">
    <name type="scientific">Nyssa sinensis</name>
    <dbReference type="NCBI Taxonomy" id="561372"/>
    <lineage>
        <taxon>Eukaryota</taxon>
        <taxon>Viridiplantae</taxon>
        <taxon>Streptophyta</taxon>
        <taxon>Embryophyta</taxon>
        <taxon>Tracheophyta</taxon>
        <taxon>Spermatophyta</taxon>
        <taxon>Magnoliopsida</taxon>
        <taxon>eudicotyledons</taxon>
        <taxon>Gunneridae</taxon>
        <taxon>Pentapetalae</taxon>
        <taxon>asterids</taxon>
        <taxon>Cornales</taxon>
        <taxon>Nyssaceae</taxon>
        <taxon>Nyssa</taxon>
    </lineage>
</organism>
<proteinExistence type="predicted"/>
<dbReference type="PANTHER" id="PTHR33573:SF40">
    <property type="entry name" value="CASP-LIKE PROTEIN 4D2"/>
    <property type="match status" value="1"/>
</dbReference>
<keyword evidence="1" id="KW-0472">Membrane</keyword>
<evidence type="ECO:0000313" key="3">
    <source>
        <dbReference type="Proteomes" id="UP000325577"/>
    </source>
</evidence>
<evidence type="ECO:0000313" key="2">
    <source>
        <dbReference type="EMBL" id="KAA8529896.1"/>
    </source>
</evidence>
<keyword evidence="1" id="KW-1133">Transmembrane helix</keyword>
<reference evidence="2 3" key="1">
    <citation type="submission" date="2019-09" db="EMBL/GenBank/DDBJ databases">
        <title>A chromosome-level genome assembly of the Chinese tupelo Nyssa sinensis.</title>
        <authorList>
            <person name="Yang X."/>
            <person name="Kang M."/>
            <person name="Yang Y."/>
            <person name="Xiong H."/>
            <person name="Wang M."/>
            <person name="Zhang Z."/>
            <person name="Wang Z."/>
            <person name="Wu H."/>
            <person name="Ma T."/>
            <person name="Liu J."/>
            <person name="Xi Z."/>
        </authorList>
    </citation>
    <scope>NUCLEOTIDE SEQUENCE [LARGE SCALE GENOMIC DNA]</scope>
    <source>
        <strain evidence="2">J267</strain>
        <tissue evidence="2">Leaf</tissue>
    </source>
</reference>
<dbReference type="Proteomes" id="UP000325577">
    <property type="component" value="Linkage Group LG20"/>
</dbReference>
<keyword evidence="1" id="KW-0812">Transmembrane</keyword>
<dbReference type="AlphaFoldDB" id="A0A5J5AJK7"/>
<dbReference type="PANTHER" id="PTHR33573">
    <property type="entry name" value="CASP-LIKE PROTEIN 4A4"/>
    <property type="match status" value="1"/>
</dbReference>
<protein>
    <recommendedName>
        <fullName evidence="4">CASP-like protein</fullName>
    </recommendedName>
</protein>
<name>A0A5J5AJK7_9ASTE</name>